<dbReference type="PROSITE" id="PS50977">
    <property type="entry name" value="HTH_TETR_2"/>
    <property type="match status" value="1"/>
</dbReference>
<dbReference type="Pfam" id="PF14246">
    <property type="entry name" value="TetR_C_7"/>
    <property type="match status" value="1"/>
</dbReference>
<name>A0ABT9QJN8_9ACTN</name>
<evidence type="ECO:0000313" key="5">
    <source>
        <dbReference type="Proteomes" id="UP001225356"/>
    </source>
</evidence>
<keyword evidence="5" id="KW-1185">Reference proteome</keyword>
<dbReference type="Pfam" id="PF00440">
    <property type="entry name" value="TetR_N"/>
    <property type="match status" value="1"/>
</dbReference>
<dbReference type="InterPro" id="IPR039536">
    <property type="entry name" value="TetR_C_Proteobacteria"/>
</dbReference>
<protein>
    <submittedName>
        <fullName evidence="4">AcrR family transcriptional regulator</fullName>
    </submittedName>
</protein>
<comment type="caution">
    <text evidence="4">The sequence shown here is derived from an EMBL/GenBank/DDBJ whole genome shotgun (WGS) entry which is preliminary data.</text>
</comment>
<sequence>MGPESQAVARRPGRPAKRHLIVDAAKRVFLRHGYADTSIEVIAAEAGVSKQTIYNHFEGKEQLFAAVVQMVQQGVVEDSEAVFAEKFEDTGDIDQDLRTVFRLMVRLNLGGDVAAFRRLVVIEQMRQPELMEKWTQARPAFELSIRQEVEQQVRLGVLDVDNLDLAVRQLIVLVLNEAIDRSRYGLCELSDAEVAAIVDDGVTMWLRCYRAR</sequence>
<accession>A0ABT9QJN8</accession>
<dbReference type="InterPro" id="IPR050109">
    <property type="entry name" value="HTH-type_TetR-like_transc_reg"/>
</dbReference>
<dbReference type="PANTHER" id="PTHR30055">
    <property type="entry name" value="HTH-TYPE TRANSCRIPTIONAL REGULATOR RUTR"/>
    <property type="match status" value="1"/>
</dbReference>
<dbReference type="Gene3D" id="1.10.357.10">
    <property type="entry name" value="Tetracycline Repressor, domain 2"/>
    <property type="match status" value="1"/>
</dbReference>
<evidence type="ECO:0000259" key="3">
    <source>
        <dbReference type="PROSITE" id="PS50977"/>
    </source>
</evidence>
<organism evidence="4 5">
    <name type="scientific">Streptosporangium lutulentum</name>
    <dbReference type="NCBI Taxonomy" id="1461250"/>
    <lineage>
        <taxon>Bacteria</taxon>
        <taxon>Bacillati</taxon>
        <taxon>Actinomycetota</taxon>
        <taxon>Actinomycetes</taxon>
        <taxon>Streptosporangiales</taxon>
        <taxon>Streptosporangiaceae</taxon>
        <taxon>Streptosporangium</taxon>
    </lineage>
</organism>
<dbReference type="RefSeq" id="WP_307563197.1">
    <property type="nucleotide sequence ID" value="NZ_JAUSQU010000001.1"/>
</dbReference>
<evidence type="ECO:0000256" key="2">
    <source>
        <dbReference type="PROSITE-ProRule" id="PRU00335"/>
    </source>
</evidence>
<feature type="domain" description="HTH tetR-type" evidence="3">
    <location>
        <begin position="15"/>
        <end position="75"/>
    </location>
</feature>
<feature type="DNA-binding region" description="H-T-H motif" evidence="2">
    <location>
        <begin position="38"/>
        <end position="57"/>
    </location>
</feature>
<evidence type="ECO:0000313" key="4">
    <source>
        <dbReference type="EMBL" id="MDP9846591.1"/>
    </source>
</evidence>
<dbReference type="PRINTS" id="PR00455">
    <property type="entry name" value="HTHTETR"/>
</dbReference>
<dbReference type="InterPro" id="IPR009057">
    <property type="entry name" value="Homeodomain-like_sf"/>
</dbReference>
<dbReference type="InterPro" id="IPR001647">
    <property type="entry name" value="HTH_TetR"/>
</dbReference>
<gene>
    <name evidence="4" type="ORF">J2853_005802</name>
</gene>
<keyword evidence="1 2" id="KW-0238">DNA-binding</keyword>
<proteinExistence type="predicted"/>
<evidence type="ECO:0000256" key="1">
    <source>
        <dbReference type="ARBA" id="ARBA00023125"/>
    </source>
</evidence>
<dbReference type="EMBL" id="JAUSQU010000001">
    <property type="protein sequence ID" value="MDP9846591.1"/>
    <property type="molecule type" value="Genomic_DNA"/>
</dbReference>
<dbReference type="PANTHER" id="PTHR30055:SF146">
    <property type="entry name" value="HTH-TYPE TRANSCRIPTIONAL DUAL REGULATOR CECR"/>
    <property type="match status" value="1"/>
</dbReference>
<dbReference type="SUPFAM" id="SSF46689">
    <property type="entry name" value="Homeodomain-like"/>
    <property type="match status" value="1"/>
</dbReference>
<dbReference type="SUPFAM" id="SSF48498">
    <property type="entry name" value="Tetracyclin repressor-like, C-terminal domain"/>
    <property type="match status" value="1"/>
</dbReference>
<reference evidence="4 5" key="1">
    <citation type="submission" date="2023-07" db="EMBL/GenBank/DDBJ databases">
        <title>Sequencing the genomes of 1000 actinobacteria strains.</title>
        <authorList>
            <person name="Klenk H.-P."/>
        </authorList>
    </citation>
    <scope>NUCLEOTIDE SEQUENCE [LARGE SCALE GENOMIC DNA]</scope>
    <source>
        <strain evidence="4 5">DSM 46740</strain>
    </source>
</reference>
<dbReference type="Proteomes" id="UP001225356">
    <property type="component" value="Unassembled WGS sequence"/>
</dbReference>
<dbReference type="InterPro" id="IPR036271">
    <property type="entry name" value="Tet_transcr_reg_TetR-rel_C_sf"/>
</dbReference>